<evidence type="ECO:0000313" key="2">
    <source>
        <dbReference type="EMBL" id="QEC68355.1"/>
    </source>
</evidence>
<proteinExistence type="predicted"/>
<organism evidence="2 3">
    <name type="scientific">Panacibacter ginsenosidivorans</name>
    <dbReference type="NCBI Taxonomy" id="1813871"/>
    <lineage>
        <taxon>Bacteria</taxon>
        <taxon>Pseudomonadati</taxon>
        <taxon>Bacteroidota</taxon>
        <taxon>Chitinophagia</taxon>
        <taxon>Chitinophagales</taxon>
        <taxon>Chitinophagaceae</taxon>
        <taxon>Panacibacter</taxon>
    </lineage>
</organism>
<reference evidence="2 3" key="1">
    <citation type="journal article" date="2016" name="Int. J. Syst. Evol. Microbiol.">
        <title>Panacibacter ginsenosidivorans gen. nov., sp. nov., with ginsenoside converting activity isolated from soil of a ginseng field.</title>
        <authorList>
            <person name="Siddiqi M.Z."/>
            <person name="Muhammad Shafi S."/>
            <person name="Choi K.D."/>
            <person name="Im W.T."/>
        </authorList>
    </citation>
    <scope>NUCLEOTIDE SEQUENCE [LARGE SCALE GENOMIC DNA]</scope>
    <source>
        <strain evidence="2 3">Gsoil1550</strain>
    </source>
</reference>
<dbReference type="EMBL" id="CP042435">
    <property type="protein sequence ID" value="QEC68355.1"/>
    <property type="molecule type" value="Genomic_DNA"/>
</dbReference>
<protein>
    <submittedName>
        <fullName evidence="2">NAD-dependent epimerase/dehydratase family protein</fullName>
    </submittedName>
</protein>
<dbReference type="Proteomes" id="UP000321533">
    <property type="component" value="Chromosome"/>
</dbReference>
<dbReference type="Gene3D" id="3.40.50.720">
    <property type="entry name" value="NAD(P)-binding Rossmann-like Domain"/>
    <property type="match status" value="1"/>
</dbReference>
<dbReference type="PANTHER" id="PTHR43245:SF13">
    <property type="entry name" value="UDP-D-APIOSE_UDP-D-XYLOSE SYNTHASE 2"/>
    <property type="match status" value="1"/>
</dbReference>
<evidence type="ECO:0000259" key="1">
    <source>
        <dbReference type="Pfam" id="PF01370"/>
    </source>
</evidence>
<dbReference type="RefSeq" id="WP_147190275.1">
    <property type="nucleotide sequence ID" value="NZ_CP042435.1"/>
</dbReference>
<name>A0A5B8VBF5_9BACT</name>
<dbReference type="InterPro" id="IPR036291">
    <property type="entry name" value="NAD(P)-bd_dom_sf"/>
</dbReference>
<keyword evidence="3" id="KW-1185">Reference proteome</keyword>
<gene>
    <name evidence="2" type="ORF">FRZ67_13980</name>
</gene>
<dbReference type="InterPro" id="IPR050177">
    <property type="entry name" value="Lipid_A_modif_metabolic_enz"/>
</dbReference>
<dbReference type="SUPFAM" id="SSF51735">
    <property type="entry name" value="NAD(P)-binding Rossmann-fold domains"/>
    <property type="match status" value="1"/>
</dbReference>
<feature type="domain" description="NAD-dependent epimerase/dehydratase" evidence="1">
    <location>
        <begin position="6"/>
        <end position="210"/>
    </location>
</feature>
<accession>A0A5B8VBF5</accession>
<dbReference type="OrthoDB" id="112777at2"/>
<dbReference type="Pfam" id="PF01370">
    <property type="entry name" value="Epimerase"/>
    <property type="match status" value="1"/>
</dbReference>
<dbReference type="InterPro" id="IPR001509">
    <property type="entry name" value="Epimerase_deHydtase"/>
</dbReference>
<dbReference type="AlphaFoldDB" id="A0A5B8VBF5"/>
<dbReference type="KEGG" id="pgin:FRZ67_13980"/>
<sequence length="310" mass="34617">MNLHTILGAGGAVSSQLVPVLKANNESIRLVSRNPKPIEGAEIFAADITNYTQTLNAVKGSSVVYLLAGLQYDVRVWKVSWPKIMTNVINACKAAGSKLIFFDNVYMYGKVDGVMTEETPFNPCSKKGEIRAAIATQLLDEMRMGNIKALIARAADFYGPVGFKTSVPNMLVFENLKNSKKAQWLANAKVPHSFTYVPDAAKALYMLANDDTAFGQTWHVPTAGHPLTGEEFIKQAAEYMKVFNNYSTLPVWMMQLAGIFNRPIKESVEMIYQSQFPYIFNSTKFDKAFNFEPTSYQDGIRETAIWTMEQ</sequence>
<evidence type="ECO:0000313" key="3">
    <source>
        <dbReference type="Proteomes" id="UP000321533"/>
    </source>
</evidence>
<dbReference type="PANTHER" id="PTHR43245">
    <property type="entry name" value="BIFUNCTIONAL POLYMYXIN RESISTANCE PROTEIN ARNA"/>
    <property type="match status" value="1"/>
</dbReference>